<evidence type="ECO:0000313" key="2">
    <source>
        <dbReference type="EMBL" id="AWM35805.1"/>
    </source>
</evidence>
<gene>
    <name evidence="2" type="ORF">C1280_01355</name>
</gene>
<keyword evidence="1" id="KW-1133">Transmembrane helix</keyword>
<evidence type="ECO:0000313" key="3">
    <source>
        <dbReference type="Proteomes" id="UP000245802"/>
    </source>
</evidence>
<dbReference type="KEGG" id="gog:C1280_01355"/>
<dbReference type="EMBL" id="CP025958">
    <property type="protein sequence ID" value="AWM35805.1"/>
    <property type="molecule type" value="Genomic_DNA"/>
</dbReference>
<protein>
    <recommendedName>
        <fullName evidence="4">Protein BatD</fullName>
    </recommendedName>
</protein>
<dbReference type="AlphaFoldDB" id="A0A2Z3GY81"/>
<organism evidence="2 3">
    <name type="scientific">Gemmata obscuriglobus</name>
    <dbReference type="NCBI Taxonomy" id="114"/>
    <lineage>
        <taxon>Bacteria</taxon>
        <taxon>Pseudomonadati</taxon>
        <taxon>Planctomycetota</taxon>
        <taxon>Planctomycetia</taxon>
        <taxon>Gemmatales</taxon>
        <taxon>Gemmataceae</taxon>
        <taxon>Gemmata</taxon>
    </lineage>
</organism>
<evidence type="ECO:0000256" key="1">
    <source>
        <dbReference type="SAM" id="Phobius"/>
    </source>
</evidence>
<sequence>MKAATGDERRGHMLFLDRNTLRGALLLAALGPLLAAHRPLWAGQPAFFEPKEHYYKAKGSSISVRWVVEPREVLVGRDLTATLVVTGATNPTEIVKPDLRKLPGFDVFKVTDVPDPTRSPTDKEVRFVYKLAPRGTDVKEVPPLKFSYFNPGAPPGKQQFPSTRTDRDEDTPAITVREAPKVERRVVPLEAPERLFQLETGADPLGRGPFVPGVWAWGAAVLAGPLAAVGWFLVWRRFNPTAARLARARRSRAARRAVEQIRKANRAPDPPAAIAGAVLGYLRARFLLPESTVTPSETVSALRQLDVPADVAERVAEVLRACDRARFAPTGAETALATEAEALLTRLEALA</sequence>
<proteinExistence type="predicted"/>
<evidence type="ECO:0008006" key="4">
    <source>
        <dbReference type="Google" id="ProtNLM"/>
    </source>
</evidence>
<keyword evidence="1" id="KW-0472">Membrane</keyword>
<feature type="transmembrane region" description="Helical" evidence="1">
    <location>
        <begin position="214"/>
        <end position="235"/>
    </location>
</feature>
<reference evidence="2 3" key="1">
    <citation type="submission" date="2018-01" db="EMBL/GenBank/DDBJ databases">
        <title>G. obscuriglobus.</title>
        <authorList>
            <person name="Franke J."/>
            <person name="Blomberg W."/>
            <person name="Selmecki A."/>
        </authorList>
    </citation>
    <scope>NUCLEOTIDE SEQUENCE [LARGE SCALE GENOMIC DNA]</scope>
    <source>
        <strain evidence="2 3">DSM 5831</strain>
    </source>
</reference>
<accession>A0A2Z3GY81</accession>
<keyword evidence="3" id="KW-1185">Reference proteome</keyword>
<keyword evidence="1" id="KW-0812">Transmembrane</keyword>
<name>A0A2Z3GY81_9BACT</name>
<dbReference type="Proteomes" id="UP000245802">
    <property type="component" value="Chromosome"/>
</dbReference>